<sequence length="85" mass="9340">MLCNKRGTARPKRYLLVPVRRKISAEGKELSLGSRSAVLPGSARRPWRQSRGGGAACRRGRRQKSPPAPRAVHGEVIANDALHFN</sequence>
<evidence type="ECO:0000313" key="3">
    <source>
        <dbReference type="Proteomes" id="UP000299102"/>
    </source>
</evidence>
<evidence type="ECO:0000256" key="1">
    <source>
        <dbReference type="SAM" id="MobiDB-lite"/>
    </source>
</evidence>
<gene>
    <name evidence="2" type="ORF">EVAR_100837_1</name>
</gene>
<comment type="caution">
    <text evidence="2">The sequence shown here is derived from an EMBL/GenBank/DDBJ whole genome shotgun (WGS) entry which is preliminary data.</text>
</comment>
<protein>
    <submittedName>
        <fullName evidence="2">Uncharacterized protein</fullName>
    </submittedName>
</protein>
<keyword evidence="3" id="KW-1185">Reference proteome</keyword>
<proteinExistence type="predicted"/>
<feature type="region of interest" description="Disordered" evidence="1">
    <location>
        <begin position="41"/>
        <end position="85"/>
    </location>
</feature>
<dbReference type="AlphaFoldDB" id="A0A4C1T1Q4"/>
<organism evidence="2 3">
    <name type="scientific">Eumeta variegata</name>
    <name type="common">Bagworm moth</name>
    <name type="synonym">Eumeta japonica</name>
    <dbReference type="NCBI Taxonomy" id="151549"/>
    <lineage>
        <taxon>Eukaryota</taxon>
        <taxon>Metazoa</taxon>
        <taxon>Ecdysozoa</taxon>
        <taxon>Arthropoda</taxon>
        <taxon>Hexapoda</taxon>
        <taxon>Insecta</taxon>
        <taxon>Pterygota</taxon>
        <taxon>Neoptera</taxon>
        <taxon>Endopterygota</taxon>
        <taxon>Lepidoptera</taxon>
        <taxon>Glossata</taxon>
        <taxon>Ditrysia</taxon>
        <taxon>Tineoidea</taxon>
        <taxon>Psychidae</taxon>
        <taxon>Oiketicinae</taxon>
        <taxon>Eumeta</taxon>
    </lineage>
</organism>
<name>A0A4C1T1Q4_EUMVA</name>
<reference evidence="2 3" key="1">
    <citation type="journal article" date="2019" name="Commun. Biol.">
        <title>The bagworm genome reveals a unique fibroin gene that provides high tensile strength.</title>
        <authorList>
            <person name="Kono N."/>
            <person name="Nakamura H."/>
            <person name="Ohtoshi R."/>
            <person name="Tomita M."/>
            <person name="Numata K."/>
            <person name="Arakawa K."/>
        </authorList>
    </citation>
    <scope>NUCLEOTIDE SEQUENCE [LARGE SCALE GENOMIC DNA]</scope>
</reference>
<dbReference type="EMBL" id="BGZK01004175">
    <property type="protein sequence ID" value="GBP07388.1"/>
    <property type="molecule type" value="Genomic_DNA"/>
</dbReference>
<evidence type="ECO:0000313" key="2">
    <source>
        <dbReference type="EMBL" id="GBP07388.1"/>
    </source>
</evidence>
<accession>A0A4C1T1Q4</accession>
<dbReference type="Proteomes" id="UP000299102">
    <property type="component" value="Unassembled WGS sequence"/>
</dbReference>